<dbReference type="InterPro" id="IPR009097">
    <property type="entry name" value="Cyclic_Pdiesterase"/>
</dbReference>
<dbReference type="EMBL" id="JBGNYA010000001">
    <property type="protein sequence ID" value="MFA1609697.1"/>
    <property type="molecule type" value="Genomic_DNA"/>
</dbReference>
<dbReference type="Gene3D" id="3.90.1140.10">
    <property type="entry name" value="Cyclic phosphodiesterase"/>
    <property type="match status" value="1"/>
</dbReference>
<keyword evidence="2" id="KW-1185">Reference proteome</keyword>
<dbReference type="Pfam" id="PF13563">
    <property type="entry name" value="2_5_RNA_ligase2"/>
    <property type="match status" value="1"/>
</dbReference>
<proteinExistence type="predicted"/>
<reference evidence="1 2" key="1">
    <citation type="submission" date="2024-08" db="EMBL/GenBank/DDBJ databases">
        <title>Halobellus sp. MBLA0158 whole genome sequence.</title>
        <authorList>
            <person name="Hwang C.Y."/>
            <person name="Cho E.-S."/>
            <person name="Seo M.-J."/>
        </authorList>
    </citation>
    <scope>NUCLEOTIDE SEQUENCE [LARGE SCALE GENOMIC DNA]</scope>
    <source>
        <strain evidence="1 2">MBLA0158</strain>
    </source>
</reference>
<evidence type="ECO:0000313" key="1">
    <source>
        <dbReference type="EMBL" id="MFA1609697.1"/>
    </source>
</evidence>
<accession>A0ABD5M706</accession>
<keyword evidence="1" id="KW-0436">Ligase</keyword>
<name>A0ABD5M706_9EURY</name>
<dbReference type="AlphaFoldDB" id="A0ABD5M706"/>
<dbReference type="RefSeq" id="WP_372386728.1">
    <property type="nucleotide sequence ID" value="NZ_JBGNYA010000001.1"/>
</dbReference>
<sequence>MFSLNVPVPGRIARVAGDLHPELTRFERIRDRHTLVVKRFDTGLDPDAHSLPRLRERLRPLLRDAASGPIDLRISGLDCFADPPRGTGPVVYLAVESPGLHALHRRLCEAFGTVEEIEGDDYVPHVTLARGGSVEDARDLVRRREIDPIAWTADELRIWDSRHREDAARLPLR</sequence>
<dbReference type="Proteomes" id="UP001570511">
    <property type="component" value="Unassembled WGS sequence"/>
</dbReference>
<gene>
    <name evidence="1" type="ORF">OS889_01575</name>
</gene>
<comment type="caution">
    <text evidence="1">The sequence shown here is derived from an EMBL/GenBank/DDBJ whole genome shotgun (WGS) entry which is preliminary data.</text>
</comment>
<protein>
    <submittedName>
        <fullName evidence="1">2'-5' RNA ligase family protein</fullName>
    </submittedName>
</protein>
<evidence type="ECO:0000313" key="2">
    <source>
        <dbReference type="Proteomes" id="UP001570511"/>
    </source>
</evidence>
<dbReference type="GO" id="GO:0016874">
    <property type="term" value="F:ligase activity"/>
    <property type="evidence" value="ECO:0007669"/>
    <property type="project" value="UniProtKB-KW"/>
</dbReference>
<dbReference type="SUPFAM" id="SSF55144">
    <property type="entry name" value="LigT-like"/>
    <property type="match status" value="1"/>
</dbReference>
<organism evidence="1 2">
    <name type="scientific">Halobellus rubicundus</name>
    <dbReference type="NCBI Taxonomy" id="2996466"/>
    <lineage>
        <taxon>Archaea</taxon>
        <taxon>Methanobacteriati</taxon>
        <taxon>Methanobacteriota</taxon>
        <taxon>Stenosarchaea group</taxon>
        <taxon>Halobacteria</taxon>
        <taxon>Halobacteriales</taxon>
        <taxon>Haloferacaceae</taxon>
        <taxon>Halobellus</taxon>
    </lineage>
</organism>